<gene>
    <name evidence="1" type="ORF">ABIE13_002725</name>
</gene>
<comment type="caution">
    <text evidence="1">The sequence shown here is derived from an EMBL/GenBank/DDBJ whole genome shotgun (WGS) entry which is preliminary data.</text>
</comment>
<dbReference type="Proteomes" id="UP001549320">
    <property type="component" value="Unassembled WGS sequence"/>
</dbReference>
<proteinExistence type="predicted"/>
<sequence>MSLDLPYMATYADYGVLPPTQETAGGRTWITRGAHFVVGLSELDSGAEVHRHHRDESFVLVARGSVGIQAGLHQVEAAAETLSITPPGTQRLVARTPSLVAWICTAREQEWAALASNAALYAKGIPSAVAAAVPWPMPVGGFRLRHYVLAEHTRTGSVMRPFRSCTLMVNPLVKRAVPRDSRQLDPHVHTDFEQGSLVLQGTYKHHLRYPWPPNLQDWRDDEHVSIGAPSLTVIPAGAIHTSHNVGHEPGWMVDIFGPPRRDFSLQPGMVCNESEYPLPE</sequence>
<keyword evidence="2" id="KW-1185">Reference proteome</keyword>
<dbReference type="Gene3D" id="2.60.120.10">
    <property type="entry name" value="Jelly Rolls"/>
    <property type="match status" value="1"/>
</dbReference>
<dbReference type="EMBL" id="JBEPSH010000005">
    <property type="protein sequence ID" value="MET4577614.1"/>
    <property type="molecule type" value="Genomic_DNA"/>
</dbReference>
<reference evidence="1 2" key="1">
    <citation type="submission" date="2024-06" db="EMBL/GenBank/DDBJ databases">
        <title>Sorghum-associated microbial communities from plants grown in Nebraska, USA.</title>
        <authorList>
            <person name="Schachtman D."/>
        </authorList>
    </citation>
    <scope>NUCLEOTIDE SEQUENCE [LARGE SCALE GENOMIC DNA]</scope>
    <source>
        <strain evidence="1 2">2709</strain>
    </source>
</reference>
<dbReference type="RefSeq" id="WP_354444150.1">
    <property type="nucleotide sequence ID" value="NZ_JBEPSH010000005.1"/>
</dbReference>
<dbReference type="InterPro" id="IPR011051">
    <property type="entry name" value="RmlC_Cupin_sf"/>
</dbReference>
<protein>
    <submittedName>
        <fullName evidence="1">Mannose-6-phosphate isomerase-like protein (Cupin superfamily)</fullName>
    </submittedName>
</protein>
<evidence type="ECO:0000313" key="2">
    <source>
        <dbReference type="Proteomes" id="UP001549320"/>
    </source>
</evidence>
<name>A0ABV2Q9C7_9BURK</name>
<dbReference type="SUPFAM" id="SSF51182">
    <property type="entry name" value="RmlC-like cupins"/>
    <property type="match status" value="2"/>
</dbReference>
<organism evidence="1 2">
    <name type="scientific">Ottowia thiooxydans</name>
    <dbReference type="NCBI Taxonomy" id="219182"/>
    <lineage>
        <taxon>Bacteria</taxon>
        <taxon>Pseudomonadati</taxon>
        <taxon>Pseudomonadota</taxon>
        <taxon>Betaproteobacteria</taxon>
        <taxon>Burkholderiales</taxon>
        <taxon>Comamonadaceae</taxon>
        <taxon>Ottowia</taxon>
    </lineage>
</organism>
<dbReference type="InterPro" id="IPR014710">
    <property type="entry name" value="RmlC-like_jellyroll"/>
</dbReference>
<accession>A0ABV2Q9C7</accession>
<evidence type="ECO:0000313" key="1">
    <source>
        <dbReference type="EMBL" id="MET4577614.1"/>
    </source>
</evidence>